<feature type="modified residue" description="4-aspartylphosphate" evidence="5">
    <location>
        <position position="326"/>
    </location>
</feature>
<dbReference type="Pfam" id="PF00072">
    <property type="entry name" value="Response_reg"/>
    <property type="match status" value="1"/>
</dbReference>
<keyword evidence="8" id="KW-0547">Nucleotide-binding</keyword>
<reference evidence="8 9" key="1">
    <citation type="submission" date="2023-08" db="EMBL/GenBank/DDBJ databases">
        <title>Mesonia sp. MT50, isolated from deep-sea sediment of the Mariana Trench.</title>
        <authorList>
            <person name="Fu H."/>
        </authorList>
    </citation>
    <scope>NUCLEOTIDE SEQUENCE [LARGE SCALE GENOMIC DNA]</scope>
    <source>
        <strain evidence="8 9">MT50</strain>
    </source>
</reference>
<dbReference type="SUPFAM" id="SSF52172">
    <property type="entry name" value="CheY-like"/>
    <property type="match status" value="1"/>
</dbReference>
<dbReference type="InterPro" id="IPR036097">
    <property type="entry name" value="HisK_dim/P_sf"/>
</dbReference>
<dbReference type="InterPro" id="IPR004358">
    <property type="entry name" value="Sig_transdc_His_kin-like_C"/>
</dbReference>
<keyword evidence="9" id="KW-1185">Reference proteome</keyword>
<dbReference type="Gene3D" id="1.10.287.130">
    <property type="match status" value="1"/>
</dbReference>
<dbReference type="SMART" id="SM00387">
    <property type="entry name" value="HATPase_c"/>
    <property type="match status" value="1"/>
</dbReference>
<keyword evidence="4" id="KW-0902">Two-component regulatory system</keyword>
<protein>
    <recommendedName>
        <fullName evidence="2">histidine kinase</fullName>
        <ecNumber evidence="2">2.7.13.3</ecNumber>
    </recommendedName>
</protein>
<dbReference type="PRINTS" id="PR00344">
    <property type="entry name" value="BCTRLSENSOR"/>
</dbReference>
<dbReference type="GO" id="GO:0005524">
    <property type="term" value="F:ATP binding"/>
    <property type="evidence" value="ECO:0007669"/>
    <property type="project" value="UniProtKB-KW"/>
</dbReference>
<evidence type="ECO:0000256" key="2">
    <source>
        <dbReference type="ARBA" id="ARBA00012438"/>
    </source>
</evidence>
<dbReference type="RefSeq" id="WP_308864500.1">
    <property type="nucleotide sequence ID" value="NZ_JAVHUL010000020.1"/>
</dbReference>
<dbReference type="Gene3D" id="3.30.565.10">
    <property type="entry name" value="Histidine kinase-like ATPase, C-terminal domain"/>
    <property type="match status" value="1"/>
</dbReference>
<proteinExistence type="predicted"/>
<dbReference type="InterPro" id="IPR003661">
    <property type="entry name" value="HisK_dim/P_dom"/>
</dbReference>
<dbReference type="InterPro" id="IPR036890">
    <property type="entry name" value="HATPase_C_sf"/>
</dbReference>
<dbReference type="SUPFAM" id="SSF55874">
    <property type="entry name" value="ATPase domain of HSP90 chaperone/DNA topoisomerase II/histidine kinase"/>
    <property type="match status" value="1"/>
</dbReference>
<dbReference type="Pfam" id="PF02518">
    <property type="entry name" value="HATPase_c"/>
    <property type="match status" value="1"/>
</dbReference>
<dbReference type="EC" id="2.7.13.3" evidence="2"/>
<comment type="catalytic activity">
    <reaction evidence="1">
        <text>ATP + protein L-histidine = ADP + protein N-phospho-L-histidine.</text>
        <dbReference type="EC" id="2.7.13.3"/>
    </reaction>
</comment>
<dbReference type="SUPFAM" id="SSF47384">
    <property type="entry name" value="Homodimeric domain of signal transducing histidine kinase"/>
    <property type="match status" value="1"/>
</dbReference>
<sequence>MHNGLINTLNKSNKDLKAAKKEAEIAAKIKADFISNISHEIRTPLHGVIGITSLLLDNNDTSSDNKKLLNSLKFSGNYLLELINNILFLNKMDRHKIKTKAEVINLDYFMDNLLSAVQFSAKKYRCEVILKKDPKLPQQIIADSSILYEVLLNLTENAIKFSRGWVSVEVNFLEGVDQKLNLQFKVIDNGEGIPLDKQEMIFEEFSQISAGKNTMEGIGIGLSIVKKLLLLMNSDIKLESEIGKGSVFFFEITCKESINEAVNEKESLKTNQFKGKKIIHIEDNLINRLVVEKFLSTYELSLSTFEDGKEGLKALSNEDWDLALIDINVPNLNGYEIVSAIRKIHPEKPMIAVTASELSEIKERAMNAGMTDILIKPFNKKSLL</sequence>
<feature type="domain" description="Histidine kinase" evidence="6">
    <location>
        <begin position="36"/>
        <end position="256"/>
    </location>
</feature>
<dbReference type="InterPro" id="IPR001789">
    <property type="entry name" value="Sig_transdc_resp-reg_receiver"/>
</dbReference>
<dbReference type="Proteomes" id="UP001230915">
    <property type="component" value="Unassembled WGS sequence"/>
</dbReference>
<keyword evidence="3 5" id="KW-0597">Phosphoprotein</keyword>
<evidence type="ECO:0000256" key="3">
    <source>
        <dbReference type="ARBA" id="ARBA00022553"/>
    </source>
</evidence>
<evidence type="ECO:0000313" key="9">
    <source>
        <dbReference type="Proteomes" id="UP001230915"/>
    </source>
</evidence>
<evidence type="ECO:0000256" key="1">
    <source>
        <dbReference type="ARBA" id="ARBA00000085"/>
    </source>
</evidence>
<dbReference type="InterPro" id="IPR011006">
    <property type="entry name" value="CheY-like_superfamily"/>
</dbReference>
<evidence type="ECO:0000256" key="4">
    <source>
        <dbReference type="ARBA" id="ARBA00023012"/>
    </source>
</evidence>
<dbReference type="SMART" id="SM00388">
    <property type="entry name" value="HisKA"/>
    <property type="match status" value="1"/>
</dbReference>
<dbReference type="Pfam" id="PF00512">
    <property type="entry name" value="HisKA"/>
    <property type="match status" value="1"/>
</dbReference>
<name>A0ABU1A1W6_9FLAO</name>
<dbReference type="InterPro" id="IPR003594">
    <property type="entry name" value="HATPase_dom"/>
</dbReference>
<dbReference type="CDD" id="cd00082">
    <property type="entry name" value="HisKA"/>
    <property type="match status" value="1"/>
</dbReference>
<dbReference type="PROSITE" id="PS50109">
    <property type="entry name" value="HIS_KIN"/>
    <property type="match status" value="1"/>
</dbReference>
<keyword evidence="8" id="KW-0067">ATP-binding</keyword>
<feature type="domain" description="Response regulatory" evidence="7">
    <location>
        <begin position="277"/>
        <end position="384"/>
    </location>
</feature>
<evidence type="ECO:0000313" key="8">
    <source>
        <dbReference type="EMBL" id="MDQ7917686.1"/>
    </source>
</evidence>
<dbReference type="SMART" id="SM00448">
    <property type="entry name" value="REC"/>
    <property type="match status" value="1"/>
</dbReference>
<dbReference type="PROSITE" id="PS50110">
    <property type="entry name" value="RESPONSE_REGULATORY"/>
    <property type="match status" value="1"/>
</dbReference>
<dbReference type="EMBL" id="JAVHUL010000020">
    <property type="protein sequence ID" value="MDQ7917686.1"/>
    <property type="molecule type" value="Genomic_DNA"/>
</dbReference>
<evidence type="ECO:0000259" key="6">
    <source>
        <dbReference type="PROSITE" id="PS50109"/>
    </source>
</evidence>
<accession>A0ABU1A1W6</accession>
<comment type="caution">
    <text evidence="8">The sequence shown here is derived from an EMBL/GenBank/DDBJ whole genome shotgun (WGS) entry which is preliminary data.</text>
</comment>
<dbReference type="Gene3D" id="3.40.50.2300">
    <property type="match status" value="1"/>
</dbReference>
<evidence type="ECO:0000256" key="5">
    <source>
        <dbReference type="PROSITE-ProRule" id="PRU00169"/>
    </source>
</evidence>
<dbReference type="InterPro" id="IPR005467">
    <property type="entry name" value="His_kinase_dom"/>
</dbReference>
<dbReference type="CDD" id="cd17546">
    <property type="entry name" value="REC_hyHK_CKI1_RcsC-like"/>
    <property type="match status" value="1"/>
</dbReference>
<organism evidence="8 9">
    <name type="scientific">Mesonia profundi</name>
    <dbReference type="NCBI Taxonomy" id="3070998"/>
    <lineage>
        <taxon>Bacteria</taxon>
        <taxon>Pseudomonadati</taxon>
        <taxon>Bacteroidota</taxon>
        <taxon>Flavobacteriia</taxon>
        <taxon>Flavobacteriales</taxon>
        <taxon>Flavobacteriaceae</taxon>
        <taxon>Mesonia</taxon>
    </lineage>
</organism>
<evidence type="ECO:0000259" key="7">
    <source>
        <dbReference type="PROSITE" id="PS50110"/>
    </source>
</evidence>
<gene>
    <name evidence="8" type="ORF">RBU60_08870</name>
</gene>
<dbReference type="PANTHER" id="PTHR45339:SF1">
    <property type="entry name" value="HYBRID SIGNAL TRANSDUCTION HISTIDINE KINASE J"/>
    <property type="match status" value="1"/>
</dbReference>
<dbReference type="PANTHER" id="PTHR45339">
    <property type="entry name" value="HYBRID SIGNAL TRANSDUCTION HISTIDINE KINASE J"/>
    <property type="match status" value="1"/>
</dbReference>